<name>A0A1X7V3R4_AMPQE</name>
<evidence type="ECO:0000313" key="2">
    <source>
        <dbReference type="EnsemblMetazoa" id="Aqu2.1.34905_001"/>
    </source>
</evidence>
<proteinExistence type="predicted"/>
<sequence>MSGGGVATLLDAVSLSFSSDVGVTDRSLSPPPSEVRGVFNNPFRFRGGTCMGSGDSLNACCETVNGDNKRDEAGTLVTGTLVTGALDDGMLV</sequence>
<organism evidence="2">
    <name type="scientific">Amphimedon queenslandica</name>
    <name type="common">Sponge</name>
    <dbReference type="NCBI Taxonomy" id="400682"/>
    <lineage>
        <taxon>Eukaryota</taxon>
        <taxon>Metazoa</taxon>
        <taxon>Porifera</taxon>
        <taxon>Demospongiae</taxon>
        <taxon>Heteroscleromorpha</taxon>
        <taxon>Haplosclerida</taxon>
        <taxon>Niphatidae</taxon>
        <taxon>Amphimedon</taxon>
    </lineage>
</organism>
<dbReference type="EnsemblMetazoa" id="Aqu2.1.34905_001">
    <property type="protein sequence ID" value="Aqu2.1.34905_001"/>
    <property type="gene ID" value="Aqu2.1.34905"/>
</dbReference>
<accession>A0A1X7V3R4</accession>
<feature type="region of interest" description="Disordered" evidence="1">
    <location>
        <begin position="19"/>
        <end position="38"/>
    </location>
</feature>
<dbReference type="AlphaFoldDB" id="A0A1X7V3R4"/>
<protein>
    <submittedName>
        <fullName evidence="2">Uncharacterized protein</fullName>
    </submittedName>
</protein>
<reference evidence="2" key="1">
    <citation type="submission" date="2017-05" db="UniProtKB">
        <authorList>
            <consortium name="EnsemblMetazoa"/>
        </authorList>
    </citation>
    <scope>IDENTIFICATION</scope>
</reference>
<evidence type="ECO:0000256" key="1">
    <source>
        <dbReference type="SAM" id="MobiDB-lite"/>
    </source>
</evidence>
<dbReference type="InParanoid" id="A0A1X7V3R4"/>